<sequence length="148" mass="17349">MESTVEHFHVVSVELNSFFFFHSREKNIRKQKHYTTSTQIRSYRRRSTIGEFEKLPTFCEKHFLSLWNASPNGVYIGALSRSLSVTNFVLFSQSRKEYPKTKHYTTRTPIRSYRRRSTIGGRSKLLSEKQAALGRLEVFYEPLHSGHG</sequence>
<protein>
    <submittedName>
        <fullName evidence="1">Uncharacterized protein</fullName>
    </submittedName>
</protein>
<comment type="caution">
    <text evidence="1">The sequence shown here is derived from an EMBL/GenBank/DDBJ whole genome shotgun (WGS) entry which is preliminary data.</text>
</comment>
<evidence type="ECO:0000313" key="1">
    <source>
        <dbReference type="EMBL" id="GIY95074.1"/>
    </source>
</evidence>
<evidence type="ECO:0000313" key="2">
    <source>
        <dbReference type="Proteomes" id="UP001054945"/>
    </source>
</evidence>
<accession>A0AAV4XMM3</accession>
<organism evidence="1 2">
    <name type="scientific">Caerostris extrusa</name>
    <name type="common">Bark spider</name>
    <name type="synonym">Caerostris bankana</name>
    <dbReference type="NCBI Taxonomy" id="172846"/>
    <lineage>
        <taxon>Eukaryota</taxon>
        <taxon>Metazoa</taxon>
        <taxon>Ecdysozoa</taxon>
        <taxon>Arthropoda</taxon>
        <taxon>Chelicerata</taxon>
        <taxon>Arachnida</taxon>
        <taxon>Araneae</taxon>
        <taxon>Araneomorphae</taxon>
        <taxon>Entelegynae</taxon>
        <taxon>Araneoidea</taxon>
        <taxon>Araneidae</taxon>
        <taxon>Caerostris</taxon>
    </lineage>
</organism>
<name>A0AAV4XMM3_CAEEX</name>
<gene>
    <name evidence="1" type="ORF">CEXT_471541</name>
</gene>
<dbReference type="Proteomes" id="UP001054945">
    <property type="component" value="Unassembled WGS sequence"/>
</dbReference>
<dbReference type="EMBL" id="BPLR01017870">
    <property type="protein sequence ID" value="GIY95074.1"/>
    <property type="molecule type" value="Genomic_DNA"/>
</dbReference>
<proteinExistence type="predicted"/>
<keyword evidence="2" id="KW-1185">Reference proteome</keyword>
<dbReference type="AlphaFoldDB" id="A0AAV4XMM3"/>
<reference evidence="1 2" key="1">
    <citation type="submission" date="2021-06" db="EMBL/GenBank/DDBJ databases">
        <title>Caerostris extrusa draft genome.</title>
        <authorList>
            <person name="Kono N."/>
            <person name="Arakawa K."/>
        </authorList>
    </citation>
    <scope>NUCLEOTIDE SEQUENCE [LARGE SCALE GENOMIC DNA]</scope>
</reference>